<feature type="compositionally biased region" description="Basic and acidic residues" evidence="1">
    <location>
        <begin position="1"/>
        <end position="38"/>
    </location>
</feature>
<evidence type="ECO:0000313" key="3">
    <source>
        <dbReference type="WBParaSite" id="SMUV_0000074901-mRNA-1"/>
    </source>
</evidence>
<dbReference type="AlphaFoldDB" id="A0A0N5A9H0"/>
<evidence type="ECO:0000313" key="2">
    <source>
        <dbReference type="Proteomes" id="UP000046393"/>
    </source>
</evidence>
<dbReference type="WBParaSite" id="SMUV_0000074901-mRNA-1">
    <property type="protein sequence ID" value="SMUV_0000074901-mRNA-1"/>
    <property type="gene ID" value="SMUV_0000074901"/>
</dbReference>
<feature type="compositionally biased region" description="Polar residues" evidence="1">
    <location>
        <begin position="68"/>
        <end position="101"/>
    </location>
</feature>
<evidence type="ECO:0000256" key="1">
    <source>
        <dbReference type="SAM" id="MobiDB-lite"/>
    </source>
</evidence>
<accession>A0A0N5A9H0</accession>
<proteinExistence type="predicted"/>
<reference evidence="3" key="1">
    <citation type="submission" date="2017-02" db="UniProtKB">
        <authorList>
            <consortium name="WormBaseParasite"/>
        </authorList>
    </citation>
    <scope>IDENTIFICATION</scope>
</reference>
<protein>
    <submittedName>
        <fullName evidence="3">Ovule protein</fullName>
    </submittedName>
</protein>
<name>A0A0N5A9H0_9BILA</name>
<feature type="region of interest" description="Disordered" evidence="1">
    <location>
        <begin position="1"/>
        <end position="101"/>
    </location>
</feature>
<dbReference type="Proteomes" id="UP000046393">
    <property type="component" value="Unplaced"/>
</dbReference>
<keyword evidence="2" id="KW-1185">Reference proteome</keyword>
<organism evidence="2 3">
    <name type="scientific">Syphacia muris</name>
    <dbReference type="NCBI Taxonomy" id="451379"/>
    <lineage>
        <taxon>Eukaryota</taxon>
        <taxon>Metazoa</taxon>
        <taxon>Ecdysozoa</taxon>
        <taxon>Nematoda</taxon>
        <taxon>Chromadorea</taxon>
        <taxon>Rhabditida</taxon>
        <taxon>Spirurina</taxon>
        <taxon>Oxyuridomorpha</taxon>
        <taxon>Oxyuroidea</taxon>
        <taxon>Oxyuridae</taxon>
        <taxon>Syphacia</taxon>
    </lineage>
</organism>
<sequence>MRTIREHVRDAIKEKETPQKPRLKTDKPKKEVNTKESEEANNGQVAKDPTEDGVIKLLTTSEDDTASEEVNSTRRTSSTTDLKEAPNTNGNSKTASLVQKL</sequence>